<organism evidence="2 3">
    <name type="scientific">Pelobacter propionicus (strain DSM 2379 / NBRC 103807 / OttBd1)</name>
    <dbReference type="NCBI Taxonomy" id="338966"/>
    <lineage>
        <taxon>Bacteria</taxon>
        <taxon>Pseudomonadati</taxon>
        <taxon>Thermodesulfobacteriota</taxon>
        <taxon>Desulfuromonadia</taxon>
        <taxon>Desulfuromonadales</taxon>
        <taxon>Desulfuromonadaceae</taxon>
        <taxon>Pelobacter</taxon>
    </lineage>
</organism>
<evidence type="ECO:0000313" key="2">
    <source>
        <dbReference type="EMBL" id="ABK99031.1"/>
    </source>
</evidence>
<dbReference type="Proteomes" id="UP000006732">
    <property type="component" value="Chromosome"/>
</dbReference>
<dbReference type="EMBL" id="CP000482">
    <property type="protein sequence ID" value="ABK99031.1"/>
    <property type="molecule type" value="Genomic_DNA"/>
</dbReference>
<name>A1ANW1_PELPD</name>
<protein>
    <recommendedName>
        <fullName evidence="4">Type II secretion system protein</fullName>
    </recommendedName>
</protein>
<dbReference type="eggNOG" id="COG2165">
    <property type="taxonomic scope" value="Bacteria"/>
</dbReference>
<keyword evidence="1" id="KW-0812">Transmembrane</keyword>
<dbReference type="RefSeq" id="WP_011735324.1">
    <property type="nucleotide sequence ID" value="NC_008609.1"/>
</dbReference>
<evidence type="ECO:0000313" key="3">
    <source>
        <dbReference type="Proteomes" id="UP000006732"/>
    </source>
</evidence>
<dbReference type="SUPFAM" id="SSF54523">
    <property type="entry name" value="Pili subunits"/>
    <property type="match status" value="1"/>
</dbReference>
<evidence type="ECO:0008006" key="4">
    <source>
        <dbReference type="Google" id="ProtNLM"/>
    </source>
</evidence>
<proteinExistence type="predicted"/>
<sequence>MDNGGFTYLLALMIVVIMGIMLGAAGQSWKTIMQREREEELLFRGSQIKDAITRWYTPQGKQPAATPLRDLRDLLRDPRSATPLRYLRRLYSDPITGKEWTIISDANKGIIGVASSSPLTPLKVDNFPDDLKDFAGKQQYSDWKFMYVKK</sequence>
<evidence type="ECO:0000256" key="1">
    <source>
        <dbReference type="SAM" id="Phobius"/>
    </source>
</evidence>
<dbReference type="HOGENOM" id="CLU_088953_1_0_7"/>
<dbReference type="InterPro" id="IPR045584">
    <property type="entry name" value="Pilin-like"/>
</dbReference>
<keyword evidence="3" id="KW-1185">Reference proteome</keyword>
<dbReference type="STRING" id="338966.Ppro_1415"/>
<keyword evidence="1" id="KW-0472">Membrane</keyword>
<reference evidence="2 3" key="1">
    <citation type="submission" date="2006-10" db="EMBL/GenBank/DDBJ databases">
        <title>Complete sequence of chromosome of Pelobacter propionicus DSM 2379.</title>
        <authorList>
            <consortium name="US DOE Joint Genome Institute"/>
            <person name="Copeland A."/>
            <person name="Lucas S."/>
            <person name="Lapidus A."/>
            <person name="Barry K."/>
            <person name="Detter J.C."/>
            <person name="Glavina del Rio T."/>
            <person name="Hammon N."/>
            <person name="Israni S."/>
            <person name="Dalin E."/>
            <person name="Tice H."/>
            <person name="Pitluck S."/>
            <person name="Saunders E."/>
            <person name="Brettin T."/>
            <person name="Bruce D."/>
            <person name="Han C."/>
            <person name="Tapia R."/>
            <person name="Schmutz J."/>
            <person name="Larimer F."/>
            <person name="Land M."/>
            <person name="Hauser L."/>
            <person name="Kyrpides N."/>
            <person name="Kim E."/>
            <person name="Lovley D."/>
            <person name="Richardson P."/>
        </authorList>
    </citation>
    <scope>NUCLEOTIDE SEQUENCE [LARGE SCALE GENOMIC DNA]</scope>
    <source>
        <strain evidence="3">DSM 2379 / NBRC 103807 / OttBd1</strain>
    </source>
</reference>
<dbReference type="KEGG" id="ppd:Ppro_1415"/>
<feature type="transmembrane region" description="Helical" evidence="1">
    <location>
        <begin position="6"/>
        <end position="25"/>
    </location>
</feature>
<keyword evidence="1" id="KW-1133">Transmembrane helix</keyword>
<dbReference type="AlphaFoldDB" id="A1ANW1"/>
<accession>A1ANW1</accession>
<gene>
    <name evidence="2" type="ordered locus">Ppro_1415</name>
</gene>